<keyword evidence="1" id="KW-0472">Membrane</keyword>
<gene>
    <name evidence="2" type="ORF">GFN93_07235</name>
</gene>
<feature type="transmembrane region" description="Helical" evidence="1">
    <location>
        <begin position="39"/>
        <end position="60"/>
    </location>
</feature>
<keyword evidence="1" id="KW-0812">Transmembrane</keyword>
<dbReference type="Proteomes" id="UP000469421">
    <property type="component" value="Unassembled WGS sequence"/>
</dbReference>
<dbReference type="EMBL" id="WIRE01000001">
    <property type="protein sequence ID" value="MQX53039.1"/>
    <property type="molecule type" value="Genomic_DNA"/>
</dbReference>
<evidence type="ECO:0000256" key="1">
    <source>
        <dbReference type="SAM" id="Phobius"/>
    </source>
</evidence>
<protein>
    <submittedName>
        <fullName evidence="2">Uncharacterized protein</fullName>
    </submittedName>
</protein>
<keyword evidence="3" id="KW-1185">Reference proteome</keyword>
<organism evidence="2 3">
    <name type="scientific">Alcanivorax sediminis</name>
    <dbReference type="NCBI Taxonomy" id="2663008"/>
    <lineage>
        <taxon>Bacteria</taxon>
        <taxon>Pseudomonadati</taxon>
        <taxon>Pseudomonadota</taxon>
        <taxon>Gammaproteobacteria</taxon>
        <taxon>Oceanospirillales</taxon>
        <taxon>Alcanivoracaceae</taxon>
        <taxon>Alcanivorax</taxon>
    </lineage>
</organism>
<name>A0A6N7LRJ8_9GAMM</name>
<feature type="transmembrane region" description="Helical" evidence="1">
    <location>
        <begin position="72"/>
        <end position="96"/>
    </location>
</feature>
<evidence type="ECO:0000313" key="2">
    <source>
        <dbReference type="EMBL" id="MQX53039.1"/>
    </source>
</evidence>
<dbReference type="RefSeq" id="WP_153500125.1">
    <property type="nucleotide sequence ID" value="NZ_WIRE01000001.1"/>
</dbReference>
<proteinExistence type="predicted"/>
<reference evidence="2 3" key="1">
    <citation type="submission" date="2019-10" db="EMBL/GenBank/DDBJ databases">
        <title>Alcanivorax sp.PA15-N-34 draft genome sequence.</title>
        <authorList>
            <person name="Liao X."/>
            <person name="Shao Z."/>
        </authorList>
    </citation>
    <scope>NUCLEOTIDE SEQUENCE [LARGE SCALE GENOMIC DNA]</scope>
    <source>
        <strain evidence="2 3">PA15-N-34</strain>
    </source>
</reference>
<feature type="transmembrane region" description="Helical" evidence="1">
    <location>
        <begin position="108"/>
        <end position="133"/>
    </location>
</feature>
<evidence type="ECO:0000313" key="3">
    <source>
        <dbReference type="Proteomes" id="UP000469421"/>
    </source>
</evidence>
<sequence>MFTEIAIGSLKMPLVLAYVVAPLVLALQPFQPYRKKSYILVMSVCFALGLVVTSSARHIGNAYASIFDSPSWGMIVFGVLFSLAFCLPFVLVMGFLGLKDERERSYELAVGFLGALASFLFVVIPSIFIVVVFSME</sequence>
<keyword evidence="1" id="KW-1133">Transmembrane helix</keyword>
<accession>A0A6N7LRJ8</accession>
<comment type="caution">
    <text evidence="2">The sequence shown here is derived from an EMBL/GenBank/DDBJ whole genome shotgun (WGS) entry which is preliminary data.</text>
</comment>
<dbReference type="AlphaFoldDB" id="A0A6N7LRJ8"/>
<feature type="transmembrane region" description="Helical" evidence="1">
    <location>
        <begin position="6"/>
        <end position="27"/>
    </location>
</feature>